<evidence type="ECO:0000313" key="2">
    <source>
        <dbReference type="Proteomes" id="UP000032304"/>
    </source>
</evidence>
<reference evidence="1 2" key="1">
    <citation type="journal article" date="2012" name="Nature">
        <title>Repeated polyploidization of Gossypium genomes and the evolution of spinnable cotton fibres.</title>
        <authorList>
            <person name="Paterson A.H."/>
            <person name="Wendel J.F."/>
            <person name="Gundlach H."/>
            <person name="Guo H."/>
            <person name="Jenkins J."/>
            <person name="Jin D."/>
            <person name="Llewellyn D."/>
            <person name="Showmaker K.C."/>
            <person name="Shu S."/>
            <person name="Udall J."/>
            <person name="Yoo M.J."/>
            <person name="Byers R."/>
            <person name="Chen W."/>
            <person name="Doron-Faigenboim A."/>
            <person name="Duke M.V."/>
            <person name="Gong L."/>
            <person name="Grimwood J."/>
            <person name="Grover C."/>
            <person name="Grupp K."/>
            <person name="Hu G."/>
            <person name="Lee T.H."/>
            <person name="Li J."/>
            <person name="Lin L."/>
            <person name="Liu T."/>
            <person name="Marler B.S."/>
            <person name="Page J.T."/>
            <person name="Roberts A.W."/>
            <person name="Romanel E."/>
            <person name="Sanders W.S."/>
            <person name="Szadkowski E."/>
            <person name="Tan X."/>
            <person name="Tang H."/>
            <person name="Xu C."/>
            <person name="Wang J."/>
            <person name="Wang Z."/>
            <person name="Zhang D."/>
            <person name="Zhang L."/>
            <person name="Ashrafi H."/>
            <person name="Bedon F."/>
            <person name="Bowers J.E."/>
            <person name="Brubaker C.L."/>
            <person name="Chee P.W."/>
            <person name="Das S."/>
            <person name="Gingle A.R."/>
            <person name="Haigler C.H."/>
            <person name="Harker D."/>
            <person name="Hoffmann L.V."/>
            <person name="Hovav R."/>
            <person name="Jones D.C."/>
            <person name="Lemke C."/>
            <person name="Mansoor S."/>
            <person name="ur Rahman M."/>
            <person name="Rainville L.N."/>
            <person name="Rambani A."/>
            <person name="Reddy U.K."/>
            <person name="Rong J.K."/>
            <person name="Saranga Y."/>
            <person name="Scheffler B.E."/>
            <person name="Scheffler J.A."/>
            <person name="Stelly D.M."/>
            <person name="Triplett B.A."/>
            <person name="Van Deynze A."/>
            <person name="Vaslin M.F."/>
            <person name="Waghmare V.N."/>
            <person name="Walford S.A."/>
            <person name="Wright R.J."/>
            <person name="Zaki E.A."/>
            <person name="Zhang T."/>
            <person name="Dennis E.S."/>
            <person name="Mayer K.F."/>
            <person name="Peterson D.G."/>
            <person name="Rokhsar D.S."/>
            <person name="Wang X."/>
            <person name="Schmutz J."/>
        </authorList>
    </citation>
    <scope>NUCLEOTIDE SEQUENCE [LARGE SCALE GENOMIC DNA]</scope>
</reference>
<organism evidence="1 2">
    <name type="scientific">Gossypium raimondii</name>
    <name type="common">Peruvian cotton</name>
    <name type="synonym">Gossypium klotzschianum subsp. raimondii</name>
    <dbReference type="NCBI Taxonomy" id="29730"/>
    <lineage>
        <taxon>Eukaryota</taxon>
        <taxon>Viridiplantae</taxon>
        <taxon>Streptophyta</taxon>
        <taxon>Embryophyta</taxon>
        <taxon>Tracheophyta</taxon>
        <taxon>Spermatophyta</taxon>
        <taxon>Magnoliopsida</taxon>
        <taxon>eudicotyledons</taxon>
        <taxon>Gunneridae</taxon>
        <taxon>Pentapetalae</taxon>
        <taxon>rosids</taxon>
        <taxon>malvids</taxon>
        <taxon>Malvales</taxon>
        <taxon>Malvaceae</taxon>
        <taxon>Malvoideae</taxon>
        <taxon>Gossypium</taxon>
    </lineage>
</organism>
<keyword evidence="2" id="KW-1185">Reference proteome</keyword>
<proteinExistence type="predicted"/>
<protein>
    <submittedName>
        <fullName evidence="1">Uncharacterized protein</fullName>
    </submittedName>
</protein>
<dbReference type="Proteomes" id="UP000032304">
    <property type="component" value="Chromosome 7"/>
</dbReference>
<evidence type="ECO:0000313" key="1">
    <source>
        <dbReference type="EMBL" id="KJB44685.1"/>
    </source>
</evidence>
<sequence>MTPTQSRLYLTANLTLSLSLSIYVIKTMHSKEGKSVAKKLKQRMLLKSEIRHQERGDEGQRCVGGLRSYTKTRIGKKKFWSSSSIGVMTSLTGKGGITISDGGKKMYKRSIQKAKETTRLKRRKAVLRNKIEQKTLMRESLQASKRDAAEGMSRYRLSKMMRNELRDEVNRVINDFVRLRALEILVMQEMGFF</sequence>
<accession>A0A0D2TM27</accession>
<dbReference type="EMBL" id="CM001746">
    <property type="protein sequence ID" value="KJB44685.1"/>
    <property type="molecule type" value="Genomic_DNA"/>
</dbReference>
<name>A0A0D2TM27_GOSRA</name>
<gene>
    <name evidence="1" type="ORF">B456_007G266600</name>
</gene>
<dbReference type="AlphaFoldDB" id="A0A0D2TM27"/>
<dbReference type="Gramene" id="KJB44685">
    <property type="protein sequence ID" value="KJB44685"/>
    <property type="gene ID" value="B456_007G266600"/>
</dbReference>